<dbReference type="RefSeq" id="WP_212507505.1">
    <property type="nucleotide sequence ID" value="NZ_CP060696.1"/>
</dbReference>
<keyword evidence="3" id="KW-1185">Reference proteome</keyword>
<protein>
    <submittedName>
        <fullName evidence="2">Uncharacterized protein</fullName>
    </submittedName>
</protein>
<dbReference type="Proteomes" id="UP000516046">
    <property type="component" value="Chromosome"/>
</dbReference>
<feature type="transmembrane region" description="Helical" evidence="1">
    <location>
        <begin position="36"/>
        <end position="55"/>
    </location>
</feature>
<dbReference type="AlphaFoldDB" id="A0A7G9WID0"/>
<gene>
    <name evidence="2" type="ORF">H6X83_01965</name>
</gene>
<name>A0A7G9WID0_9FIRM</name>
<feature type="transmembrane region" description="Helical" evidence="1">
    <location>
        <begin position="67"/>
        <end position="85"/>
    </location>
</feature>
<evidence type="ECO:0000313" key="3">
    <source>
        <dbReference type="Proteomes" id="UP000516046"/>
    </source>
</evidence>
<dbReference type="KEGG" id="caml:H6X83_01965"/>
<sequence>MARFKISKAKEKGFLNHTFVEWELHMNVVIKTIMELLPAIILLIAFLLVEHFFKLKERVYHKLKKKYYILAISLLVVLIIVFSIIDKDNNMQFMYLYVVSAACLSAAPEKRGK</sequence>
<keyword evidence="1" id="KW-0812">Transmembrane</keyword>
<keyword evidence="1" id="KW-0472">Membrane</keyword>
<accession>A0A7G9WID0</accession>
<evidence type="ECO:0000256" key="1">
    <source>
        <dbReference type="SAM" id="Phobius"/>
    </source>
</evidence>
<dbReference type="EMBL" id="CP060696">
    <property type="protein sequence ID" value="QNO18442.1"/>
    <property type="molecule type" value="Genomic_DNA"/>
</dbReference>
<reference evidence="2 3" key="1">
    <citation type="submission" date="2020-08" db="EMBL/GenBank/DDBJ databases">
        <authorList>
            <person name="Ren C."/>
            <person name="Gu Y."/>
            <person name="Xu Y."/>
        </authorList>
    </citation>
    <scope>NUCLEOTIDE SEQUENCE [LARGE SCALE GENOMIC DNA]</scope>
    <source>
        <strain evidence="2 3">LBM18003</strain>
    </source>
</reference>
<keyword evidence="1" id="KW-1133">Transmembrane helix</keyword>
<organism evidence="2 3">
    <name type="scientific">Caproicibacterium amylolyticum</name>
    <dbReference type="NCBI Taxonomy" id="2766537"/>
    <lineage>
        <taxon>Bacteria</taxon>
        <taxon>Bacillati</taxon>
        <taxon>Bacillota</taxon>
        <taxon>Clostridia</taxon>
        <taxon>Eubacteriales</taxon>
        <taxon>Oscillospiraceae</taxon>
        <taxon>Caproicibacterium</taxon>
    </lineage>
</organism>
<evidence type="ECO:0000313" key="2">
    <source>
        <dbReference type="EMBL" id="QNO18442.1"/>
    </source>
</evidence>
<proteinExistence type="predicted"/>